<keyword evidence="1" id="KW-0472">Membrane</keyword>
<keyword evidence="1" id="KW-1133">Transmembrane helix</keyword>
<dbReference type="KEGG" id="mpt:Mpe_A0421"/>
<feature type="transmembrane region" description="Helical" evidence="1">
    <location>
        <begin position="123"/>
        <end position="140"/>
    </location>
</feature>
<dbReference type="EMBL" id="CP000555">
    <property type="protein sequence ID" value="ABM93383.1"/>
    <property type="molecule type" value="Genomic_DNA"/>
</dbReference>
<dbReference type="SMART" id="SM00240">
    <property type="entry name" value="FHA"/>
    <property type="match status" value="1"/>
</dbReference>
<dbReference type="PROSITE" id="PS50006">
    <property type="entry name" value="FHA_DOMAIN"/>
    <property type="match status" value="1"/>
</dbReference>
<evidence type="ECO:0000259" key="2">
    <source>
        <dbReference type="PROSITE" id="PS50006"/>
    </source>
</evidence>
<evidence type="ECO:0000256" key="1">
    <source>
        <dbReference type="SAM" id="Phobius"/>
    </source>
</evidence>
<organism evidence="3 4">
    <name type="scientific">Methylibium petroleiphilum (strain ATCC BAA-1232 / LMG 22953 / PM1)</name>
    <dbReference type="NCBI Taxonomy" id="420662"/>
    <lineage>
        <taxon>Bacteria</taxon>
        <taxon>Pseudomonadati</taxon>
        <taxon>Pseudomonadota</taxon>
        <taxon>Betaproteobacteria</taxon>
        <taxon>Burkholderiales</taxon>
        <taxon>Sphaerotilaceae</taxon>
        <taxon>Methylibium</taxon>
    </lineage>
</organism>
<feature type="transmembrane region" description="Helical" evidence="1">
    <location>
        <begin position="183"/>
        <end position="209"/>
    </location>
</feature>
<name>A2SCU4_METPP</name>
<gene>
    <name evidence="3" type="ordered locus">Mpe_A0421</name>
</gene>
<dbReference type="InterPro" id="IPR008984">
    <property type="entry name" value="SMAD_FHA_dom_sf"/>
</dbReference>
<accession>A2SCU4</accession>
<dbReference type="CDD" id="cd00060">
    <property type="entry name" value="FHA"/>
    <property type="match status" value="1"/>
</dbReference>
<dbReference type="STRING" id="420662.Mpe_A0421"/>
<keyword evidence="4" id="KW-1185">Reference proteome</keyword>
<dbReference type="InterPro" id="IPR000253">
    <property type="entry name" value="FHA_dom"/>
</dbReference>
<reference evidence="3 4" key="1">
    <citation type="journal article" date="2007" name="J. Bacteriol.">
        <title>Whole-genome analysis of the methyl tert-butyl ether-degrading beta-proteobacterium Methylibium petroleiphilum PM1.</title>
        <authorList>
            <person name="Kane S.R."/>
            <person name="Chakicherla A.Y."/>
            <person name="Chain P.S.G."/>
            <person name="Schmidt R."/>
            <person name="Shin M.W."/>
            <person name="Legler T.C."/>
            <person name="Scow K.M."/>
            <person name="Larimer F.W."/>
            <person name="Lucas S.M."/>
            <person name="Richardson P.M."/>
            <person name="Hristova K.R."/>
        </authorList>
    </citation>
    <scope>NUCLEOTIDE SEQUENCE [LARGE SCALE GENOMIC DNA]</scope>
    <source>
        <strain evidence="4">ATCC BAA-1232 / LMG 22953 / PM1</strain>
    </source>
</reference>
<keyword evidence="1" id="KW-0812">Transmembrane</keyword>
<dbReference type="Gene3D" id="2.60.200.20">
    <property type="match status" value="1"/>
</dbReference>
<dbReference type="HOGENOM" id="CLU_071992_0_0_4"/>
<feature type="transmembrane region" description="Helical" evidence="1">
    <location>
        <begin position="152"/>
        <end position="171"/>
    </location>
</feature>
<proteinExistence type="predicted"/>
<dbReference type="Proteomes" id="UP000000366">
    <property type="component" value="Chromosome"/>
</dbReference>
<dbReference type="RefSeq" id="WP_011828021.1">
    <property type="nucleotide sequence ID" value="NC_008825.1"/>
</dbReference>
<feature type="transmembrane region" description="Helical" evidence="1">
    <location>
        <begin position="221"/>
        <end position="239"/>
    </location>
</feature>
<dbReference type="SUPFAM" id="SSF49879">
    <property type="entry name" value="SMAD/FHA domain"/>
    <property type="match status" value="1"/>
</dbReference>
<evidence type="ECO:0000313" key="4">
    <source>
        <dbReference type="Proteomes" id="UP000000366"/>
    </source>
</evidence>
<dbReference type="Pfam" id="PF00498">
    <property type="entry name" value="FHA"/>
    <property type="match status" value="1"/>
</dbReference>
<feature type="transmembrane region" description="Helical" evidence="1">
    <location>
        <begin position="246"/>
        <end position="264"/>
    </location>
</feature>
<feature type="domain" description="FHA" evidence="2">
    <location>
        <begin position="27"/>
        <end position="76"/>
    </location>
</feature>
<dbReference type="eggNOG" id="COG1716">
    <property type="taxonomic scope" value="Bacteria"/>
</dbReference>
<dbReference type="AlphaFoldDB" id="A2SCU4"/>
<evidence type="ECO:0000313" key="3">
    <source>
        <dbReference type="EMBL" id="ABM93383.1"/>
    </source>
</evidence>
<protein>
    <submittedName>
        <fullName evidence="3">FHA domain protein</fullName>
    </submittedName>
</protein>
<sequence length="327" mass="35625">MSRLGLIELLDRDGAVAHRVPVLRWPVSIGRALDCDVVLDDPHAAPRHALLDAPDGVPRLQVGDSVNGVRLGGRTLRAGETGTLVGGSEWQIGRTRLRVRLAGETLAPELPWAAAPPVHARRLVIGLVLLLAWVLAEHWLQTDPGDPFSSYLPVLVGTPVMLGVWCFLWALGSKLFTRHFDYLAHLQLALGVLLVSLLLDALLPLAAFALSWEGLARCGELITLALGCGLVWGHLSLILPTRRQMLAVGFATMFVVGAGLKLALNHQRSDRWFAPLYLSMLGPPALRLAPTVDPRRFIEEAGALRAPLEQRAKDTEAPSWLTPFDED</sequence>